<dbReference type="GeneID" id="39985129"/>
<comment type="caution">
    <text evidence="9">The sequence shown here is derived from an EMBL/GenBank/DDBJ whole genome shotgun (WGS) entry which is preliminary data.</text>
</comment>
<evidence type="ECO:0000256" key="1">
    <source>
        <dbReference type="ARBA" id="ARBA00004141"/>
    </source>
</evidence>
<dbReference type="PROSITE" id="PS50216">
    <property type="entry name" value="DHHC"/>
    <property type="match status" value="1"/>
</dbReference>
<feature type="transmembrane region" description="Helical" evidence="7">
    <location>
        <begin position="63"/>
        <end position="86"/>
    </location>
</feature>
<evidence type="ECO:0000256" key="5">
    <source>
        <dbReference type="ARBA" id="ARBA00023136"/>
    </source>
</evidence>
<dbReference type="VEuPathDB" id="TriTrypDB:TM35_000131330"/>
<comment type="similarity">
    <text evidence="7">Belongs to the DHHC palmitoyltransferase family.</text>
</comment>
<accession>A0A1X0NY23</accession>
<feature type="transmembrane region" description="Helical" evidence="7">
    <location>
        <begin position="212"/>
        <end position="238"/>
    </location>
</feature>
<evidence type="ECO:0000256" key="4">
    <source>
        <dbReference type="ARBA" id="ARBA00022989"/>
    </source>
</evidence>
<dbReference type="InterPro" id="IPR039859">
    <property type="entry name" value="PFA4/ZDH16/20/ERF2-like"/>
</dbReference>
<comment type="catalytic activity">
    <reaction evidence="7">
        <text>L-cysteinyl-[protein] + hexadecanoyl-CoA = S-hexadecanoyl-L-cysteinyl-[protein] + CoA</text>
        <dbReference type="Rhea" id="RHEA:36683"/>
        <dbReference type="Rhea" id="RHEA-COMP:10131"/>
        <dbReference type="Rhea" id="RHEA-COMP:11032"/>
        <dbReference type="ChEBI" id="CHEBI:29950"/>
        <dbReference type="ChEBI" id="CHEBI:57287"/>
        <dbReference type="ChEBI" id="CHEBI:57379"/>
        <dbReference type="ChEBI" id="CHEBI:74151"/>
        <dbReference type="EC" id="2.3.1.225"/>
    </reaction>
</comment>
<dbReference type="PANTHER" id="PTHR12246">
    <property type="entry name" value="PALMITOYLTRANSFERASE ZDHHC16"/>
    <property type="match status" value="1"/>
</dbReference>
<comment type="subcellular location">
    <subcellularLocation>
        <location evidence="1">Membrane</location>
        <topology evidence="1">Multi-pass membrane protein</topology>
    </subcellularLocation>
</comment>
<reference evidence="9 10" key="1">
    <citation type="submission" date="2017-03" db="EMBL/GenBank/DDBJ databases">
        <title>An alternative strategy for trypanosome survival in the mammalian bloodstream revealed through genome and transcriptome analysis of the ubiquitous bovine parasite Trypanosoma (Megatrypanum) theileri.</title>
        <authorList>
            <person name="Kelly S."/>
            <person name="Ivens A."/>
            <person name="Mott A."/>
            <person name="O'Neill E."/>
            <person name="Emms D."/>
            <person name="Macleod O."/>
            <person name="Voorheis P."/>
            <person name="Matthews J."/>
            <person name="Matthews K."/>
            <person name="Carrington M."/>
        </authorList>
    </citation>
    <scope>NUCLEOTIDE SEQUENCE [LARGE SCALE GENOMIC DNA]</scope>
    <source>
        <strain evidence="9">Edinburgh</strain>
    </source>
</reference>
<gene>
    <name evidence="9" type="ORF">TM35_000131330</name>
</gene>
<feature type="domain" description="Palmitoyltransferase DHHC" evidence="8">
    <location>
        <begin position="125"/>
        <end position="246"/>
    </location>
</feature>
<dbReference type="EC" id="2.3.1.225" evidence="7"/>
<keyword evidence="2 7" id="KW-0808">Transferase</keyword>
<dbReference type="GO" id="GO:0016020">
    <property type="term" value="C:membrane"/>
    <property type="evidence" value="ECO:0007669"/>
    <property type="project" value="UniProtKB-SubCell"/>
</dbReference>
<keyword evidence="5 7" id="KW-0472">Membrane</keyword>
<protein>
    <recommendedName>
        <fullName evidence="7">Palmitoyltransferase</fullName>
        <ecNumber evidence="7">2.3.1.225</ecNumber>
    </recommendedName>
</protein>
<dbReference type="AlphaFoldDB" id="A0A1X0NY23"/>
<keyword evidence="3 7" id="KW-0812">Transmembrane</keyword>
<evidence type="ECO:0000259" key="8">
    <source>
        <dbReference type="Pfam" id="PF01529"/>
    </source>
</evidence>
<keyword evidence="4 7" id="KW-1133">Transmembrane helix</keyword>
<feature type="transmembrane region" description="Helical" evidence="7">
    <location>
        <begin position="171"/>
        <end position="192"/>
    </location>
</feature>
<proteinExistence type="inferred from homology"/>
<evidence type="ECO:0000256" key="3">
    <source>
        <dbReference type="ARBA" id="ARBA00022692"/>
    </source>
</evidence>
<evidence type="ECO:0000256" key="6">
    <source>
        <dbReference type="ARBA" id="ARBA00023315"/>
    </source>
</evidence>
<dbReference type="GO" id="GO:0019706">
    <property type="term" value="F:protein-cysteine S-palmitoyltransferase activity"/>
    <property type="evidence" value="ECO:0007669"/>
    <property type="project" value="UniProtKB-EC"/>
</dbReference>
<dbReference type="OrthoDB" id="9909019at2759"/>
<comment type="domain">
    <text evidence="7">The DHHC domain is required for palmitoyltransferase activity.</text>
</comment>
<dbReference type="Proteomes" id="UP000192257">
    <property type="component" value="Unassembled WGS sequence"/>
</dbReference>
<keyword evidence="6 7" id="KW-0012">Acyltransferase</keyword>
<evidence type="ECO:0000256" key="2">
    <source>
        <dbReference type="ARBA" id="ARBA00022679"/>
    </source>
</evidence>
<organism evidence="9 10">
    <name type="scientific">Trypanosoma theileri</name>
    <dbReference type="NCBI Taxonomy" id="67003"/>
    <lineage>
        <taxon>Eukaryota</taxon>
        <taxon>Discoba</taxon>
        <taxon>Euglenozoa</taxon>
        <taxon>Kinetoplastea</taxon>
        <taxon>Metakinetoplastina</taxon>
        <taxon>Trypanosomatida</taxon>
        <taxon>Trypanosomatidae</taxon>
        <taxon>Trypanosoma</taxon>
    </lineage>
</organism>
<evidence type="ECO:0000313" key="9">
    <source>
        <dbReference type="EMBL" id="ORC89129.1"/>
    </source>
</evidence>
<dbReference type="STRING" id="67003.A0A1X0NY23"/>
<dbReference type="EMBL" id="NBCO01000013">
    <property type="protein sequence ID" value="ORC89129.1"/>
    <property type="molecule type" value="Genomic_DNA"/>
</dbReference>
<feature type="transmembrane region" description="Helical" evidence="7">
    <location>
        <begin position="30"/>
        <end position="51"/>
    </location>
</feature>
<evidence type="ECO:0000256" key="7">
    <source>
        <dbReference type="RuleBase" id="RU079119"/>
    </source>
</evidence>
<name>A0A1X0NY23_9TRYP</name>
<sequence>MCCGQQHNPHRPVDICGWCAFFCRQIPPCFAVLLILLNVIPYYVAFLPRLHRSYQHGDVSFFYYLYCHLGMAITETLVFVNFFLAVSTPPGYVEREPWSHTPVFRGRPGSEFNTHEVRQVGLDGKLRFCFRCEIYKPDNAHHCRSCRRCVYRMDHHCPWINNCVGRDNLKYFLLFLAYIPLGGFHIATTTIYSLCYHFPFFSSADLGDGVLLVGSAVLSAVMGFSFLLFAAHFVYLAVRGETTVANVISYRRSDQQRHQQLIKEEREKFLDEVFGLDRRWWRLICPVSTRRPPENMAIV</sequence>
<evidence type="ECO:0000313" key="10">
    <source>
        <dbReference type="Proteomes" id="UP000192257"/>
    </source>
</evidence>
<dbReference type="RefSeq" id="XP_028883195.1">
    <property type="nucleotide sequence ID" value="XM_029025349.1"/>
</dbReference>
<keyword evidence="10" id="KW-1185">Reference proteome</keyword>
<dbReference type="InterPro" id="IPR001594">
    <property type="entry name" value="Palmitoyltrfase_DHHC"/>
</dbReference>
<dbReference type="Pfam" id="PF01529">
    <property type="entry name" value="DHHC"/>
    <property type="match status" value="1"/>
</dbReference>